<proteinExistence type="predicted"/>
<name>K0ID76_NITGG</name>
<keyword evidence="6" id="KW-1185">Reference proteome</keyword>
<dbReference type="InterPro" id="IPR006128">
    <property type="entry name" value="Lipoprotein_PsaA-like"/>
</dbReference>
<dbReference type="InParanoid" id="K0ID76"/>
<evidence type="ECO:0000256" key="4">
    <source>
        <dbReference type="ARBA" id="ARBA00022729"/>
    </source>
</evidence>
<evidence type="ECO:0000256" key="3">
    <source>
        <dbReference type="ARBA" id="ARBA00022723"/>
    </source>
</evidence>
<dbReference type="Gene3D" id="3.40.50.1980">
    <property type="entry name" value="Nitrogenase molybdenum iron protein domain"/>
    <property type="match status" value="2"/>
</dbReference>
<dbReference type="KEGG" id="nga:Ngar_c06720"/>
<dbReference type="HOGENOM" id="CLU_016838_1_1_2"/>
<dbReference type="InterPro" id="IPR006127">
    <property type="entry name" value="ZnuA-like"/>
</dbReference>
<evidence type="ECO:0000313" key="6">
    <source>
        <dbReference type="Proteomes" id="UP000008037"/>
    </source>
</evidence>
<comment type="subcellular location">
    <subcellularLocation>
        <location evidence="1">Cell envelope</location>
    </subcellularLocation>
</comment>
<keyword evidence="2" id="KW-0813">Transport</keyword>
<accession>K0ID76</accession>
<dbReference type="Proteomes" id="UP000008037">
    <property type="component" value="Chromosome"/>
</dbReference>
<dbReference type="AlphaFoldDB" id="K0ID76"/>
<dbReference type="GO" id="GO:0030001">
    <property type="term" value="P:metal ion transport"/>
    <property type="evidence" value="ECO:0007669"/>
    <property type="project" value="InterPro"/>
</dbReference>
<dbReference type="SUPFAM" id="SSF53807">
    <property type="entry name" value="Helical backbone' metal receptor"/>
    <property type="match status" value="1"/>
</dbReference>
<dbReference type="STRING" id="1237085.Ngar_c06720"/>
<dbReference type="GO" id="GO:0046872">
    <property type="term" value="F:metal ion binding"/>
    <property type="evidence" value="ECO:0007669"/>
    <property type="project" value="UniProtKB-KW"/>
</dbReference>
<evidence type="ECO:0000256" key="1">
    <source>
        <dbReference type="ARBA" id="ARBA00004196"/>
    </source>
</evidence>
<sequence>MYAAGGGNNNSDNTISSSVAEDNVSSRKLNVVTSVAPITNIVRNVGGDRIELTGIVPEGVNSHTFELTPSDAVVVRGADLVIINGLHLEVDFERVVDAAGNPNLQLLKLADNTITSDQWVFDFSFPEEEGDPNPHLWLNVQHAMKYAELVRDKLIEMDPANSDYYSSNAKKYLALLEELDQGIMQSVQTVPPDNRKLVTYHDSWAYFAPRYGMTVIGAVQPSDFGEPTPQEVARIIEQIRAEGVPAIFASEVFPSKVVDQIAREANVQIVETLRDDDLPGEPGDPENTYVGMMVANMNTMLTSLGGNTDALEGIDPSNTYTRS</sequence>
<dbReference type="InterPro" id="IPR006129">
    <property type="entry name" value="AdhesinB"/>
</dbReference>
<keyword evidence="3" id="KW-0479">Metal-binding</keyword>
<dbReference type="PRINTS" id="PR00690">
    <property type="entry name" value="ADHESNFAMILY"/>
</dbReference>
<reference evidence="5 6" key="1">
    <citation type="journal article" date="2012" name="Environ. Microbiol.">
        <title>The genome of the ammonia-oxidizing Candidatus Nitrososphaera gargensis: insights into metabolic versatility and environmental adaptations.</title>
        <authorList>
            <person name="Spang A."/>
            <person name="Poehlein A."/>
            <person name="Offre P."/>
            <person name="Zumbragel S."/>
            <person name="Haider S."/>
            <person name="Rychlik N."/>
            <person name="Nowka B."/>
            <person name="Schmeisser C."/>
            <person name="Lebedeva E.V."/>
            <person name="Rattei T."/>
            <person name="Bohm C."/>
            <person name="Schmid M."/>
            <person name="Galushko A."/>
            <person name="Hatzenpichler R."/>
            <person name="Weinmaier T."/>
            <person name="Daniel R."/>
            <person name="Schleper C."/>
            <person name="Spieck E."/>
            <person name="Streit W."/>
            <person name="Wagner M."/>
        </authorList>
    </citation>
    <scope>NUCLEOTIDE SEQUENCE [LARGE SCALE GENOMIC DNA]</scope>
    <source>
        <strain evidence="6">Ga9.2</strain>
    </source>
</reference>
<gene>
    <name evidence="5" type="primary">mntA</name>
    <name evidence="5" type="ordered locus">Ngar_c06720</name>
</gene>
<evidence type="ECO:0000313" key="5">
    <source>
        <dbReference type="EMBL" id="AFU57615.1"/>
    </source>
</evidence>
<organism evidence="5 6">
    <name type="scientific">Nitrososphaera gargensis (strain Ga9.2)</name>
    <dbReference type="NCBI Taxonomy" id="1237085"/>
    <lineage>
        <taxon>Archaea</taxon>
        <taxon>Nitrososphaerota</taxon>
        <taxon>Nitrososphaeria</taxon>
        <taxon>Nitrososphaerales</taxon>
        <taxon>Nitrososphaeraceae</taxon>
        <taxon>Nitrososphaera</taxon>
    </lineage>
</organism>
<protein>
    <submittedName>
        <fullName evidence="5">ABC uptake transporter, substrate-binding protein</fullName>
    </submittedName>
</protein>
<dbReference type="GO" id="GO:0007155">
    <property type="term" value="P:cell adhesion"/>
    <property type="evidence" value="ECO:0007669"/>
    <property type="project" value="InterPro"/>
</dbReference>
<dbReference type="EMBL" id="CP002408">
    <property type="protein sequence ID" value="AFU57615.1"/>
    <property type="molecule type" value="Genomic_DNA"/>
</dbReference>
<keyword evidence="4" id="KW-0732">Signal</keyword>
<dbReference type="PANTHER" id="PTHR42953">
    <property type="entry name" value="HIGH-AFFINITY ZINC UPTAKE SYSTEM PROTEIN ZNUA-RELATED"/>
    <property type="match status" value="1"/>
</dbReference>
<dbReference type="Pfam" id="PF01297">
    <property type="entry name" value="ZnuA"/>
    <property type="match status" value="1"/>
</dbReference>
<dbReference type="PANTHER" id="PTHR42953:SF1">
    <property type="entry name" value="METAL-BINDING PROTEIN HI_0362-RELATED"/>
    <property type="match status" value="1"/>
</dbReference>
<dbReference type="InterPro" id="IPR050492">
    <property type="entry name" value="Bact_metal-bind_prot9"/>
</dbReference>
<dbReference type="PRINTS" id="PR00691">
    <property type="entry name" value="ADHESINB"/>
</dbReference>
<evidence type="ECO:0000256" key="2">
    <source>
        <dbReference type="ARBA" id="ARBA00022448"/>
    </source>
</evidence>